<keyword evidence="3" id="KW-1185">Reference proteome</keyword>
<evidence type="ECO:0000313" key="2">
    <source>
        <dbReference type="EMBL" id="KIH60303.1"/>
    </source>
</evidence>
<dbReference type="AlphaFoldDB" id="A0A0C2CTR8"/>
<protein>
    <recommendedName>
        <fullName evidence="4">Thrombospondin type 1 domain protein</fullName>
    </recommendedName>
</protein>
<proteinExistence type="predicted"/>
<evidence type="ECO:0000313" key="3">
    <source>
        <dbReference type="Proteomes" id="UP000054047"/>
    </source>
</evidence>
<dbReference type="EMBL" id="KN731090">
    <property type="protein sequence ID" value="KIH60303.1"/>
    <property type="molecule type" value="Genomic_DNA"/>
</dbReference>
<keyword evidence="1" id="KW-0732">Signal</keyword>
<dbReference type="Proteomes" id="UP000054047">
    <property type="component" value="Unassembled WGS sequence"/>
</dbReference>
<name>A0A0C2CTR8_9BILA</name>
<dbReference type="Gene3D" id="2.20.100.10">
    <property type="entry name" value="Thrombospondin type-1 (TSP1) repeat"/>
    <property type="match status" value="1"/>
</dbReference>
<feature type="chain" id="PRO_5002146969" description="Thrombospondin type 1 domain protein" evidence="1">
    <location>
        <begin position="18"/>
        <end position="74"/>
    </location>
</feature>
<feature type="signal peptide" evidence="1">
    <location>
        <begin position="1"/>
        <end position="17"/>
    </location>
</feature>
<dbReference type="OrthoDB" id="6273859at2759"/>
<evidence type="ECO:0008006" key="4">
    <source>
        <dbReference type="Google" id="ProtNLM"/>
    </source>
</evidence>
<dbReference type="Pfam" id="PF00090">
    <property type="entry name" value="TSP_1"/>
    <property type="match status" value="1"/>
</dbReference>
<sequence length="74" mass="8195">MRTLLCLLGRNGVHVLSLVVPARECDNAQTVETCAAASCPVWSDWGPWEGCSLTCGQGQERRSRKCQVSMYSEY</sequence>
<evidence type="ECO:0000256" key="1">
    <source>
        <dbReference type="SAM" id="SignalP"/>
    </source>
</evidence>
<organism evidence="2 3">
    <name type="scientific">Ancylostoma duodenale</name>
    <dbReference type="NCBI Taxonomy" id="51022"/>
    <lineage>
        <taxon>Eukaryota</taxon>
        <taxon>Metazoa</taxon>
        <taxon>Ecdysozoa</taxon>
        <taxon>Nematoda</taxon>
        <taxon>Chromadorea</taxon>
        <taxon>Rhabditida</taxon>
        <taxon>Rhabditina</taxon>
        <taxon>Rhabditomorpha</taxon>
        <taxon>Strongyloidea</taxon>
        <taxon>Ancylostomatidae</taxon>
        <taxon>Ancylostomatinae</taxon>
        <taxon>Ancylostoma</taxon>
    </lineage>
</organism>
<accession>A0A0C2CTR8</accession>
<gene>
    <name evidence="2" type="ORF">ANCDUO_09452</name>
</gene>
<dbReference type="SUPFAM" id="SSF82895">
    <property type="entry name" value="TSP-1 type 1 repeat"/>
    <property type="match status" value="1"/>
</dbReference>
<dbReference type="InterPro" id="IPR000884">
    <property type="entry name" value="TSP1_rpt"/>
</dbReference>
<dbReference type="InterPro" id="IPR036383">
    <property type="entry name" value="TSP1_rpt_sf"/>
</dbReference>
<dbReference type="PROSITE" id="PS50092">
    <property type="entry name" value="TSP1"/>
    <property type="match status" value="1"/>
</dbReference>
<reference evidence="2 3" key="1">
    <citation type="submission" date="2013-12" db="EMBL/GenBank/DDBJ databases">
        <title>Draft genome of the parsitic nematode Ancylostoma duodenale.</title>
        <authorList>
            <person name="Mitreva M."/>
        </authorList>
    </citation>
    <scope>NUCLEOTIDE SEQUENCE [LARGE SCALE GENOMIC DNA]</scope>
    <source>
        <strain evidence="2 3">Zhejiang</strain>
    </source>
</reference>